<dbReference type="OrthoDB" id="7206101at2"/>
<sequence length="158" mass="18030">MRNVSINIIFTMILLLSPNGWAQQSADYQERRALVNELIELEGSRPNLEPIIDQMLQQMRAAILAKSPQREAEIDSLIASKLRPTMMNSLPAFYAEVDRIHAEVYTLEDLRASIAFLRTDAGKIFIDRQRRVSAKMQEAAGVWSHNFMGNLLKSLEQK</sequence>
<accession>A0A0F3IJN2</accession>
<dbReference type="InterPro" id="IPR018637">
    <property type="entry name" value="DUF2059"/>
</dbReference>
<evidence type="ECO:0000313" key="3">
    <source>
        <dbReference type="EMBL" id="KJV06728.1"/>
    </source>
</evidence>
<feature type="signal peptide" evidence="1">
    <location>
        <begin position="1"/>
        <end position="22"/>
    </location>
</feature>
<name>A0A0F3IJN2_9PROT</name>
<dbReference type="AlphaFoldDB" id="A0A0F3IJN2"/>
<dbReference type="EMBL" id="LAJY01000893">
    <property type="protein sequence ID" value="KJV06728.1"/>
    <property type="molecule type" value="Genomic_DNA"/>
</dbReference>
<comment type="caution">
    <text evidence="3">The sequence shown here is derived from an EMBL/GenBank/DDBJ whole genome shotgun (WGS) entry which is preliminary data.</text>
</comment>
<keyword evidence="4" id="KW-1185">Reference proteome</keyword>
<protein>
    <recommendedName>
        <fullName evidence="2">DUF2059 domain-containing protein</fullName>
    </recommendedName>
</protein>
<dbReference type="Proteomes" id="UP000033774">
    <property type="component" value="Unassembled WGS sequence"/>
</dbReference>
<feature type="chain" id="PRO_5002462374" description="DUF2059 domain-containing protein" evidence="1">
    <location>
        <begin position="23"/>
        <end position="158"/>
    </location>
</feature>
<keyword evidence="1" id="KW-0732">Signal</keyword>
<evidence type="ECO:0000259" key="2">
    <source>
        <dbReference type="Pfam" id="PF09832"/>
    </source>
</evidence>
<gene>
    <name evidence="3" type="ORF">VZ95_20580</name>
</gene>
<dbReference type="RefSeq" id="WP_045777526.1">
    <property type="nucleotide sequence ID" value="NZ_LAJY01000893.1"/>
</dbReference>
<organism evidence="3 4">
    <name type="scientific">Elstera litoralis</name>
    <dbReference type="NCBI Taxonomy" id="552518"/>
    <lineage>
        <taxon>Bacteria</taxon>
        <taxon>Pseudomonadati</taxon>
        <taxon>Pseudomonadota</taxon>
        <taxon>Alphaproteobacteria</taxon>
        <taxon>Rhodospirillales</taxon>
        <taxon>Rhodospirillaceae</taxon>
        <taxon>Elstera</taxon>
    </lineage>
</organism>
<reference evidence="3 4" key="1">
    <citation type="submission" date="2015-03" db="EMBL/GenBank/DDBJ databases">
        <title>Draft genome sequence of Elstera litoralis.</title>
        <authorList>
            <person name="Rahalkar M.C."/>
            <person name="Dhakephalkar P.K."/>
            <person name="Pore S.D."/>
            <person name="Arora P."/>
            <person name="Kapse N.G."/>
            <person name="Pandit P.S."/>
        </authorList>
    </citation>
    <scope>NUCLEOTIDE SEQUENCE [LARGE SCALE GENOMIC DNA]</scope>
    <source>
        <strain evidence="3 4">Dia-1</strain>
    </source>
</reference>
<evidence type="ECO:0000313" key="4">
    <source>
        <dbReference type="Proteomes" id="UP000033774"/>
    </source>
</evidence>
<proteinExistence type="predicted"/>
<dbReference type="Pfam" id="PF09832">
    <property type="entry name" value="DUF2059"/>
    <property type="match status" value="1"/>
</dbReference>
<evidence type="ECO:0000256" key="1">
    <source>
        <dbReference type="SAM" id="SignalP"/>
    </source>
</evidence>
<feature type="domain" description="DUF2059" evidence="2">
    <location>
        <begin position="96"/>
        <end position="143"/>
    </location>
</feature>